<sequence>MATDSTHELQQFHQFIGERLASGAEMSVAEAVAEFQHYQAELERLRVELQPGLERMQQGEFTELDAEAVKRRAHERWQSRSSGENA</sequence>
<proteinExistence type="predicted"/>
<keyword evidence="2" id="KW-1185">Reference proteome</keyword>
<reference evidence="1" key="1">
    <citation type="submission" date="2021-11" db="EMBL/GenBank/DDBJ databases">
        <title>Genome sequence.</title>
        <authorList>
            <person name="Sun Q."/>
        </authorList>
    </citation>
    <scope>NUCLEOTIDE SEQUENCE</scope>
    <source>
        <strain evidence="1">JC732</strain>
    </source>
</reference>
<protein>
    <submittedName>
        <fullName evidence="1">Uncharacterized protein</fullName>
    </submittedName>
</protein>
<dbReference type="AlphaFoldDB" id="A0A9X1MPU5"/>
<evidence type="ECO:0000313" key="2">
    <source>
        <dbReference type="Proteomes" id="UP001139103"/>
    </source>
</evidence>
<organism evidence="1 2">
    <name type="scientific">Blastopirellula sediminis</name>
    <dbReference type="NCBI Taxonomy" id="2894196"/>
    <lineage>
        <taxon>Bacteria</taxon>
        <taxon>Pseudomonadati</taxon>
        <taxon>Planctomycetota</taxon>
        <taxon>Planctomycetia</taxon>
        <taxon>Pirellulales</taxon>
        <taxon>Pirellulaceae</taxon>
        <taxon>Blastopirellula</taxon>
    </lineage>
</organism>
<dbReference type="EMBL" id="JAJKFT010000010">
    <property type="protein sequence ID" value="MCC9630242.1"/>
    <property type="molecule type" value="Genomic_DNA"/>
</dbReference>
<accession>A0A9X1MPU5</accession>
<dbReference type="RefSeq" id="WP_230221207.1">
    <property type="nucleotide sequence ID" value="NZ_JAJKFT010000010.1"/>
</dbReference>
<dbReference type="Proteomes" id="UP001139103">
    <property type="component" value="Unassembled WGS sequence"/>
</dbReference>
<name>A0A9X1MPU5_9BACT</name>
<comment type="caution">
    <text evidence="1">The sequence shown here is derived from an EMBL/GenBank/DDBJ whole genome shotgun (WGS) entry which is preliminary data.</text>
</comment>
<evidence type="ECO:0000313" key="1">
    <source>
        <dbReference type="EMBL" id="MCC9630242.1"/>
    </source>
</evidence>
<gene>
    <name evidence="1" type="ORF">LOC68_17750</name>
</gene>